<dbReference type="InterPro" id="IPR013784">
    <property type="entry name" value="Carb-bd-like_fold"/>
</dbReference>
<dbReference type="AlphaFoldDB" id="S8DYT7"/>
<evidence type="ECO:0000313" key="2">
    <source>
        <dbReference type="EMBL" id="EPS68463.1"/>
    </source>
</evidence>
<accession>S8DYT7</accession>
<dbReference type="Gene3D" id="2.60.40.10">
    <property type="entry name" value="Immunoglobulins"/>
    <property type="match status" value="1"/>
</dbReference>
<dbReference type="PROSITE" id="PS51166">
    <property type="entry name" value="CBM20"/>
    <property type="match status" value="1"/>
</dbReference>
<dbReference type="OrthoDB" id="1254951at2759"/>
<feature type="domain" description="CBM20" evidence="1">
    <location>
        <begin position="10"/>
        <end position="118"/>
    </location>
</feature>
<evidence type="ECO:0000259" key="1">
    <source>
        <dbReference type="PROSITE" id="PS51166"/>
    </source>
</evidence>
<dbReference type="SMART" id="SM01065">
    <property type="entry name" value="CBM_2"/>
    <property type="match status" value="1"/>
</dbReference>
<protein>
    <recommendedName>
        <fullName evidence="1">CBM20 domain-containing protein</fullName>
    </recommendedName>
</protein>
<dbReference type="EMBL" id="AUSU01002600">
    <property type="protein sequence ID" value="EPS68463.1"/>
    <property type="molecule type" value="Genomic_DNA"/>
</dbReference>
<keyword evidence="3" id="KW-1185">Reference proteome</keyword>
<dbReference type="Proteomes" id="UP000015453">
    <property type="component" value="Unassembled WGS sequence"/>
</dbReference>
<proteinExistence type="predicted"/>
<sequence>MVTLGLFGEEKRSSSVNLSFRIPYHTHWGEHLLVSGSHPIFGSSNVKRGLVLKPSHRDEEMIWSNTLRLPSGVRFEYSYFVVDDEKNVLRSEAGRRRKAAVPSDARNGLLVEFRDLWQ</sequence>
<dbReference type="SUPFAM" id="SSF49452">
    <property type="entry name" value="Starch-binding domain-like"/>
    <property type="match status" value="1"/>
</dbReference>
<dbReference type="InterPro" id="IPR002044">
    <property type="entry name" value="CBM20"/>
</dbReference>
<dbReference type="GO" id="GO:2001070">
    <property type="term" value="F:starch binding"/>
    <property type="evidence" value="ECO:0007669"/>
    <property type="project" value="InterPro"/>
</dbReference>
<name>S8DYT7_9LAMI</name>
<organism evidence="2 3">
    <name type="scientific">Genlisea aurea</name>
    <dbReference type="NCBI Taxonomy" id="192259"/>
    <lineage>
        <taxon>Eukaryota</taxon>
        <taxon>Viridiplantae</taxon>
        <taxon>Streptophyta</taxon>
        <taxon>Embryophyta</taxon>
        <taxon>Tracheophyta</taxon>
        <taxon>Spermatophyta</taxon>
        <taxon>Magnoliopsida</taxon>
        <taxon>eudicotyledons</taxon>
        <taxon>Gunneridae</taxon>
        <taxon>Pentapetalae</taxon>
        <taxon>asterids</taxon>
        <taxon>lamiids</taxon>
        <taxon>Lamiales</taxon>
        <taxon>Lentibulariaceae</taxon>
        <taxon>Genlisea</taxon>
    </lineage>
</organism>
<reference evidence="2 3" key="1">
    <citation type="journal article" date="2013" name="BMC Genomics">
        <title>The miniature genome of a carnivorous plant Genlisea aurea contains a low number of genes and short non-coding sequences.</title>
        <authorList>
            <person name="Leushkin E.V."/>
            <person name="Sutormin R.A."/>
            <person name="Nabieva E.R."/>
            <person name="Penin A.A."/>
            <person name="Kondrashov A.S."/>
            <person name="Logacheva M.D."/>
        </authorList>
    </citation>
    <scope>NUCLEOTIDE SEQUENCE [LARGE SCALE GENOMIC DNA]</scope>
</reference>
<feature type="non-terminal residue" evidence="2">
    <location>
        <position position="118"/>
    </location>
</feature>
<dbReference type="Pfam" id="PF00686">
    <property type="entry name" value="CBM_20"/>
    <property type="match status" value="1"/>
</dbReference>
<gene>
    <name evidence="2" type="ORF">M569_06305</name>
</gene>
<dbReference type="InterPro" id="IPR013783">
    <property type="entry name" value="Ig-like_fold"/>
</dbReference>
<comment type="caution">
    <text evidence="2">The sequence shown here is derived from an EMBL/GenBank/DDBJ whole genome shotgun (WGS) entry which is preliminary data.</text>
</comment>
<dbReference type="PANTHER" id="PTHR32518">
    <property type="match status" value="1"/>
</dbReference>
<evidence type="ECO:0000313" key="3">
    <source>
        <dbReference type="Proteomes" id="UP000015453"/>
    </source>
</evidence>
<dbReference type="PANTHER" id="PTHR32518:SF3">
    <property type="entry name" value="4-ALPHA-GLUCANOTRANSFERASE"/>
    <property type="match status" value="1"/>
</dbReference>